<sequence length="113" mass="13046">MRTQRPTQTHSLIAHRDHTIVNQLYCDRDFVFFLQQKHVVTFTVTDDKNPKFKWDQLEIPLQSGIKTQFHLNNSISLIKGKSLLTVFLSASTTDDCLLPPCVKVQKVLGYTEQ</sequence>
<evidence type="ECO:0000313" key="1">
    <source>
        <dbReference type="EMBL" id="MEQ2284082.1"/>
    </source>
</evidence>
<keyword evidence="2" id="KW-1185">Reference proteome</keyword>
<accession>A0ABV0XRJ2</accession>
<organism evidence="1 2">
    <name type="scientific">Ameca splendens</name>
    <dbReference type="NCBI Taxonomy" id="208324"/>
    <lineage>
        <taxon>Eukaryota</taxon>
        <taxon>Metazoa</taxon>
        <taxon>Chordata</taxon>
        <taxon>Craniata</taxon>
        <taxon>Vertebrata</taxon>
        <taxon>Euteleostomi</taxon>
        <taxon>Actinopterygii</taxon>
        <taxon>Neopterygii</taxon>
        <taxon>Teleostei</taxon>
        <taxon>Neoteleostei</taxon>
        <taxon>Acanthomorphata</taxon>
        <taxon>Ovalentaria</taxon>
        <taxon>Atherinomorphae</taxon>
        <taxon>Cyprinodontiformes</taxon>
        <taxon>Goodeidae</taxon>
        <taxon>Ameca</taxon>
    </lineage>
</organism>
<gene>
    <name evidence="1" type="ORF">AMECASPLE_017922</name>
</gene>
<protein>
    <submittedName>
        <fullName evidence="1">Uncharacterized protein</fullName>
    </submittedName>
</protein>
<proteinExistence type="predicted"/>
<comment type="caution">
    <text evidence="1">The sequence shown here is derived from an EMBL/GenBank/DDBJ whole genome shotgun (WGS) entry which is preliminary data.</text>
</comment>
<dbReference type="Proteomes" id="UP001469553">
    <property type="component" value="Unassembled WGS sequence"/>
</dbReference>
<name>A0ABV0XRJ2_9TELE</name>
<dbReference type="EMBL" id="JAHRIP010010771">
    <property type="protein sequence ID" value="MEQ2284082.1"/>
    <property type="molecule type" value="Genomic_DNA"/>
</dbReference>
<evidence type="ECO:0000313" key="2">
    <source>
        <dbReference type="Proteomes" id="UP001469553"/>
    </source>
</evidence>
<reference evidence="1 2" key="1">
    <citation type="submission" date="2021-06" db="EMBL/GenBank/DDBJ databases">
        <authorList>
            <person name="Palmer J.M."/>
        </authorList>
    </citation>
    <scope>NUCLEOTIDE SEQUENCE [LARGE SCALE GENOMIC DNA]</scope>
    <source>
        <strain evidence="1 2">AS_MEX2019</strain>
        <tissue evidence="1">Muscle</tissue>
    </source>
</reference>